<name>A0A318ZPP2_9EURO</name>
<keyword evidence="2" id="KW-0732">Signal</keyword>
<accession>A0A318ZPP2</accession>
<feature type="region of interest" description="Disordered" evidence="1">
    <location>
        <begin position="23"/>
        <end position="42"/>
    </location>
</feature>
<evidence type="ECO:0000256" key="1">
    <source>
        <dbReference type="SAM" id="MobiDB-lite"/>
    </source>
</evidence>
<dbReference type="AlphaFoldDB" id="A0A318ZPP2"/>
<proteinExistence type="predicted"/>
<organism evidence="3 4">
    <name type="scientific">Aspergillus saccharolyticus JOP 1030-1</name>
    <dbReference type="NCBI Taxonomy" id="1450539"/>
    <lineage>
        <taxon>Eukaryota</taxon>
        <taxon>Fungi</taxon>
        <taxon>Dikarya</taxon>
        <taxon>Ascomycota</taxon>
        <taxon>Pezizomycotina</taxon>
        <taxon>Eurotiomycetes</taxon>
        <taxon>Eurotiomycetidae</taxon>
        <taxon>Eurotiales</taxon>
        <taxon>Aspergillaceae</taxon>
        <taxon>Aspergillus</taxon>
        <taxon>Aspergillus subgen. Circumdati</taxon>
    </lineage>
</organism>
<gene>
    <name evidence="3" type="ORF">BP01DRAFT_379784</name>
</gene>
<dbReference type="RefSeq" id="XP_025434587.1">
    <property type="nucleotide sequence ID" value="XM_025577176.1"/>
</dbReference>
<dbReference type="GeneID" id="37078405"/>
<feature type="compositionally biased region" description="Polar residues" evidence="1">
    <location>
        <begin position="25"/>
        <end position="39"/>
    </location>
</feature>
<evidence type="ECO:0000313" key="3">
    <source>
        <dbReference type="EMBL" id="PYH48605.1"/>
    </source>
</evidence>
<dbReference type="OrthoDB" id="5419608at2759"/>
<dbReference type="Proteomes" id="UP000248349">
    <property type="component" value="Unassembled WGS sequence"/>
</dbReference>
<protein>
    <submittedName>
        <fullName evidence="3">Uncharacterized protein</fullName>
    </submittedName>
</protein>
<keyword evidence="4" id="KW-1185">Reference proteome</keyword>
<feature type="signal peptide" evidence="2">
    <location>
        <begin position="1"/>
        <end position="20"/>
    </location>
</feature>
<evidence type="ECO:0000313" key="4">
    <source>
        <dbReference type="Proteomes" id="UP000248349"/>
    </source>
</evidence>
<sequence length="89" mass="9377">MKPPIFPILLLLAIPGFCAPEPTLTEPSSLTPSEATSLPNHDPGINLNLNLNLNLKRSLATLSPSPHSISTQIPPSALAELLVPAHRSA</sequence>
<dbReference type="EMBL" id="KZ821221">
    <property type="protein sequence ID" value="PYH48605.1"/>
    <property type="molecule type" value="Genomic_DNA"/>
</dbReference>
<feature type="chain" id="PRO_5016388820" evidence="2">
    <location>
        <begin position="21"/>
        <end position="89"/>
    </location>
</feature>
<evidence type="ECO:0000256" key="2">
    <source>
        <dbReference type="SAM" id="SignalP"/>
    </source>
</evidence>
<reference evidence="3 4" key="1">
    <citation type="submission" date="2016-12" db="EMBL/GenBank/DDBJ databases">
        <title>The genomes of Aspergillus section Nigri reveals drivers in fungal speciation.</title>
        <authorList>
            <consortium name="DOE Joint Genome Institute"/>
            <person name="Vesth T.C."/>
            <person name="Nybo J."/>
            <person name="Theobald S."/>
            <person name="Brandl J."/>
            <person name="Frisvad J.C."/>
            <person name="Nielsen K.F."/>
            <person name="Lyhne E.K."/>
            <person name="Kogle M.E."/>
            <person name="Kuo A."/>
            <person name="Riley R."/>
            <person name="Clum A."/>
            <person name="Nolan M."/>
            <person name="Lipzen A."/>
            <person name="Salamov A."/>
            <person name="Henrissat B."/>
            <person name="Wiebenga A."/>
            <person name="De Vries R.P."/>
            <person name="Grigoriev I.V."/>
            <person name="Mortensen U.H."/>
            <person name="Andersen M.R."/>
            <person name="Baker S.E."/>
        </authorList>
    </citation>
    <scope>NUCLEOTIDE SEQUENCE [LARGE SCALE GENOMIC DNA]</scope>
    <source>
        <strain evidence="3 4">JOP 1030-1</strain>
    </source>
</reference>